<feature type="domain" description="Peptidase S9 prolyl oligopeptidase catalytic" evidence="1">
    <location>
        <begin position="437"/>
        <end position="646"/>
    </location>
</feature>
<dbReference type="InterPro" id="IPR001375">
    <property type="entry name" value="Peptidase_S9_cat"/>
</dbReference>
<organism evidence="2 3">
    <name type="scientific">Conoideocrella luteorostrata</name>
    <dbReference type="NCBI Taxonomy" id="1105319"/>
    <lineage>
        <taxon>Eukaryota</taxon>
        <taxon>Fungi</taxon>
        <taxon>Dikarya</taxon>
        <taxon>Ascomycota</taxon>
        <taxon>Pezizomycotina</taxon>
        <taxon>Sordariomycetes</taxon>
        <taxon>Hypocreomycetidae</taxon>
        <taxon>Hypocreales</taxon>
        <taxon>Clavicipitaceae</taxon>
        <taxon>Conoideocrella</taxon>
    </lineage>
</organism>
<keyword evidence="3" id="KW-1185">Reference proteome</keyword>
<proteinExistence type="predicted"/>
<dbReference type="PANTHER" id="PTHR43056:SF5">
    <property type="entry name" value="PEPTIDASE S9 PROLYL OLIGOPEPTIDASE CATALYTIC DOMAIN-CONTAINING PROTEIN"/>
    <property type="match status" value="1"/>
</dbReference>
<dbReference type="SUPFAM" id="SSF82171">
    <property type="entry name" value="DPP6 N-terminal domain-like"/>
    <property type="match status" value="1"/>
</dbReference>
<name>A0AAJ0FZ77_9HYPO</name>
<gene>
    <name evidence="2" type="ORF">QQS21_005324</name>
</gene>
<dbReference type="EMBL" id="JASWJB010000087">
    <property type="protein sequence ID" value="KAK2599940.1"/>
    <property type="molecule type" value="Genomic_DNA"/>
</dbReference>
<dbReference type="SUPFAM" id="SSF53474">
    <property type="entry name" value="alpha/beta-Hydrolases"/>
    <property type="match status" value="1"/>
</dbReference>
<accession>A0AAJ0FZ77</accession>
<comment type="caution">
    <text evidence="2">The sequence shown here is derived from an EMBL/GenBank/DDBJ whole genome shotgun (WGS) entry which is preliminary data.</text>
</comment>
<evidence type="ECO:0000313" key="3">
    <source>
        <dbReference type="Proteomes" id="UP001251528"/>
    </source>
</evidence>
<evidence type="ECO:0000259" key="1">
    <source>
        <dbReference type="Pfam" id="PF00326"/>
    </source>
</evidence>
<dbReference type="Gene3D" id="3.40.50.1820">
    <property type="entry name" value="alpha/beta hydrolase"/>
    <property type="match status" value="1"/>
</dbReference>
<dbReference type="GO" id="GO:0008236">
    <property type="term" value="F:serine-type peptidase activity"/>
    <property type="evidence" value="ECO:0007669"/>
    <property type="project" value="InterPro"/>
</dbReference>
<dbReference type="Pfam" id="PF00326">
    <property type="entry name" value="Peptidase_S9"/>
    <property type="match status" value="1"/>
</dbReference>
<dbReference type="GO" id="GO:0006508">
    <property type="term" value="P:proteolysis"/>
    <property type="evidence" value="ECO:0007669"/>
    <property type="project" value="InterPro"/>
</dbReference>
<dbReference type="PANTHER" id="PTHR43056">
    <property type="entry name" value="PEPTIDASE S9 PROLYL OLIGOPEPTIDASE"/>
    <property type="match status" value="1"/>
</dbReference>
<protein>
    <recommendedName>
        <fullName evidence="1">Peptidase S9 prolyl oligopeptidase catalytic domain-containing protein</fullName>
    </recommendedName>
</protein>
<dbReference type="AlphaFoldDB" id="A0AAJ0FZ77"/>
<dbReference type="Proteomes" id="UP001251528">
    <property type="component" value="Unassembled WGS sequence"/>
</dbReference>
<reference evidence="2" key="1">
    <citation type="submission" date="2023-06" db="EMBL/GenBank/DDBJ databases">
        <title>Conoideocrella luteorostrata (Hypocreales: Clavicipitaceae), a potential biocontrol fungus for elongate hemlock scale in United States Christmas tree production areas.</title>
        <authorList>
            <person name="Barrett H."/>
            <person name="Lovett B."/>
            <person name="Macias A.M."/>
            <person name="Stajich J.E."/>
            <person name="Kasson M.T."/>
        </authorList>
    </citation>
    <scope>NUCLEOTIDE SEQUENCE</scope>
    <source>
        <strain evidence="2">ARSEF 14590</strain>
    </source>
</reference>
<evidence type="ECO:0000313" key="2">
    <source>
        <dbReference type="EMBL" id="KAK2599940.1"/>
    </source>
</evidence>
<dbReference type="InterPro" id="IPR050585">
    <property type="entry name" value="Xaa-Pro_dipeptidyl-ppase/CocE"/>
</dbReference>
<dbReference type="InterPro" id="IPR029058">
    <property type="entry name" value="AB_hydrolase_fold"/>
</dbReference>
<sequence>MTIKKLAPYGTWESPISVQTVTKCRVLAAPRVNTHQNPGRAFFIESTPEGRSTITETTKDGLKDVLPREYSVQNRVYEYGGSKYDVLPDNRLIFSNKDDTVRLLDPDTGEVSLLIRSDALRYSSFCANRTYPWVLAIEEDHTLDEPSKVRNYIVAVNVQTAATKRIITGADFYYAPQFSLDGSRVSWLEWNHPDLPFAAGKLYVADWALDGSVKNARLIAGKDYESVAEPRWGLDGSLFFGKELGSHRKLYRLRPGADAEELIPLDGFDDAEFAEARLAEGSRTYVPLKPDVLVASAVTHGASRLIAINIETGSWNHLADPDTICDIAGDAIARLDSTSVLVIGSGTTSHRAVHRINLANLRESGVVRQVTDEKFPDGTFARPETMRFSSKSTPKRDIFGYLWMPRNPKYTAPEGDLPPLIIHTHGGPTGCTGRGLNLEAQFFTSRGFAYYELNYTGSTGHGRWYREALFGNWGILDSDDVAECADQLVAAGRVKPDAIGITGASAGGYNTLQCLSRYPGKFAGGVCVCGISELMSFDKTTHKLESHYTQLLALYPGVTEEEKLKIYHERSAIYHTETMDTPLLLLHGQADTVVPIQQARILAKALKKLDRDVQIIEVEGEGHMFSKPTSVELKLVEQDRWWRKTLLRQK</sequence>